<proteinExistence type="predicted"/>
<dbReference type="EMBL" id="JBHZPZ010000002">
    <property type="protein sequence ID" value="MFE3866941.1"/>
    <property type="molecule type" value="Genomic_DNA"/>
</dbReference>
<reference evidence="1 2" key="1">
    <citation type="submission" date="2024-06" db="EMBL/GenBank/DDBJ databases">
        <title>Flavobacterium spp. isolated from glacier.</title>
        <authorList>
            <person name="Han D."/>
        </authorList>
    </citation>
    <scope>NUCLEOTIDE SEQUENCE [LARGE SCALE GENOMIC DNA]</scope>
    <source>
        <strain evidence="1 2">LS2P90</strain>
    </source>
</reference>
<comment type="caution">
    <text evidence="1">The sequence shown here is derived from an EMBL/GenBank/DDBJ whole genome shotgun (WGS) entry which is preliminary data.</text>
</comment>
<dbReference type="RefSeq" id="WP_379853588.1">
    <property type="nucleotide sequence ID" value="NZ_JBHZPZ010000002.1"/>
</dbReference>
<keyword evidence="2" id="KW-1185">Reference proteome</keyword>
<evidence type="ECO:0000313" key="1">
    <source>
        <dbReference type="EMBL" id="MFE3866941.1"/>
    </source>
</evidence>
<sequence>MSNLNQVQKGYLKTVVNQKQAKKIKRQFKIVNSESVELNNIQKNFIKTIDSEFVKNELINLFREANVKLN</sequence>
<gene>
    <name evidence="1" type="ORF">ACFX5E_02505</name>
</gene>
<evidence type="ECO:0000313" key="2">
    <source>
        <dbReference type="Proteomes" id="UP001600109"/>
    </source>
</evidence>
<name>A0ABW6HSH2_9FLAO</name>
<organism evidence="1 2">
    <name type="scientific">Flavobacterium xylosi</name>
    <dbReference type="NCBI Taxonomy" id="3230415"/>
    <lineage>
        <taxon>Bacteria</taxon>
        <taxon>Pseudomonadati</taxon>
        <taxon>Bacteroidota</taxon>
        <taxon>Flavobacteriia</taxon>
        <taxon>Flavobacteriales</taxon>
        <taxon>Flavobacteriaceae</taxon>
        <taxon>Flavobacterium</taxon>
    </lineage>
</organism>
<protein>
    <submittedName>
        <fullName evidence="1">Uncharacterized protein</fullName>
    </submittedName>
</protein>
<dbReference type="Proteomes" id="UP001600109">
    <property type="component" value="Unassembled WGS sequence"/>
</dbReference>
<accession>A0ABW6HSH2</accession>